<dbReference type="Gene3D" id="3.20.20.70">
    <property type="entry name" value="Aldolase class I"/>
    <property type="match status" value="1"/>
</dbReference>
<dbReference type="InterPro" id="IPR001155">
    <property type="entry name" value="OxRdtase_FMN_N"/>
</dbReference>
<keyword evidence="4" id="KW-0521">NADP</keyword>
<dbReference type="PANTHER" id="PTHR43303:SF4">
    <property type="entry name" value="NADPH DEHYDROGENASE C23G7.10C-RELATED"/>
    <property type="match status" value="1"/>
</dbReference>
<comment type="cofactor">
    <cofactor evidence="1">
        <name>FMN</name>
        <dbReference type="ChEBI" id="CHEBI:58210"/>
    </cofactor>
</comment>
<dbReference type="Pfam" id="PF00724">
    <property type="entry name" value="Oxidored_FMN"/>
    <property type="match status" value="1"/>
</dbReference>
<reference evidence="7" key="1">
    <citation type="journal article" date="2020" name="mSystems">
        <title>Genome- and Community-Level Interaction Insights into Carbon Utilization and Element Cycling Functions of Hydrothermarchaeota in Hydrothermal Sediment.</title>
        <authorList>
            <person name="Zhou Z."/>
            <person name="Liu Y."/>
            <person name="Xu W."/>
            <person name="Pan J."/>
            <person name="Luo Z.H."/>
            <person name="Li M."/>
        </authorList>
    </citation>
    <scope>NUCLEOTIDE SEQUENCE</scope>
    <source>
        <strain evidence="7">SpSt-997</strain>
    </source>
</reference>
<keyword evidence="2" id="KW-0285">Flavoprotein</keyword>
<sequence length="361" mass="38160">MAHVPHLFQPVTFRSITARNRIVVSPMCQYSAEHGLGNDWHIQNLGAKAAGGAGIVFTEATHVSAIGRITPGCLGLWNATQAGFLARLAALIGRLGAVPGIQIAHAGRKASITPPWQGSKPIPPANGGWTPVAPSAVPFDTGHAIPESLRAGEIAEIAGQFAATARMAREAGFKIAEIHAAHGYLLHSFLSPLSNRREDAYGGDLQGRARALMEVVDAVRGEWPADLPLFVRLSCTDWVSGGFTPDEAVTVARWLAQRGDVDLIDCSSGGASPAQHIPSLHPGYQVPFAEAIRREAGIATGAVGLIRDPFQAEEILGNGRADVVFLARALLADPTWPLRAARALGVAPEMPVQYQRAHLPG</sequence>
<organism evidence="7">
    <name type="scientific">Acidicaldus sp</name>
    <dbReference type="NCBI Taxonomy" id="1872105"/>
    <lineage>
        <taxon>Bacteria</taxon>
        <taxon>Pseudomonadati</taxon>
        <taxon>Pseudomonadota</taxon>
        <taxon>Alphaproteobacteria</taxon>
        <taxon>Acetobacterales</taxon>
        <taxon>Acetobacteraceae</taxon>
        <taxon>Acidicaldus</taxon>
    </lineage>
</organism>
<gene>
    <name evidence="7" type="ORF">ENY07_05640</name>
</gene>
<evidence type="ECO:0000256" key="5">
    <source>
        <dbReference type="ARBA" id="ARBA00023002"/>
    </source>
</evidence>
<accession>A0A8J4M633</accession>
<evidence type="ECO:0000313" key="7">
    <source>
        <dbReference type="EMBL" id="HGC42688.1"/>
    </source>
</evidence>
<dbReference type="EMBL" id="DTQM01000107">
    <property type="protein sequence ID" value="HGC42688.1"/>
    <property type="molecule type" value="Genomic_DNA"/>
</dbReference>
<evidence type="ECO:0000256" key="1">
    <source>
        <dbReference type="ARBA" id="ARBA00001917"/>
    </source>
</evidence>
<dbReference type="GO" id="GO:0003959">
    <property type="term" value="F:NADPH dehydrogenase activity"/>
    <property type="evidence" value="ECO:0007669"/>
    <property type="project" value="InterPro"/>
</dbReference>
<dbReference type="PANTHER" id="PTHR43303">
    <property type="entry name" value="NADPH DEHYDROGENASE C23G7.10C-RELATED"/>
    <property type="match status" value="1"/>
</dbReference>
<evidence type="ECO:0000256" key="2">
    <source>
        <dbReference type="ARBA" id="ARBA00022630"/>
    </source>
</evidence>
<evidence type="ECO:0000256" key="3">
    <source>
        <dbReference type="ARBA" id="ARBA00022643"/>
    </source>
</evidence>
<keyword evidence="5" id="KW-0560">Oxidoreductase</keyword>
<dbReference type="SUPFAM" id="SSF51395">
    <property type="entry name" value="FMN-linked oxidoreductases"/>
    <property type="match status" value="1"/>
</dbReference>
<comment type="caution">
    <text evidence="7">The sequence shown here is derived from an EMBL/GenBank/DDBJ whole genome shotgun (WGS) entry which is preliminary data.</text>
</comment>
<dbReference type="GO" id="GO:0050661">
    <property type="term" value="F:NADP binding"/>
    <property type="evidence" value="ECO:0007669"/>
    <property type="project" value="InterPro"/>
</dbReference>
<evidence type="ECO:0000259" key="6">
    <source>
        <dbReference type="Pfam" id="PF00724"/>
    </source>
</evidence>
<feature type="domain" description="NADH:flavin oxidoreductase/NADH oxidase N-terminal" evidence="6">
    <location>
        <begin position="7"/>
        <end position="342"/>
    </location>
</feature>
<dbReference type="InterPro" id="IPR044152">
    <property type="entry name" value="YqjM-like"/>
</dbReference>
<dbReference type="AlphaFoldDB" id="A0A8J4M633"/>
<name>A0A8J4M633_9PROT</name>
<protein>
    <submittedName>
        <fullName evidence="7">NADH:flavin oxidoreductase/NADH oxidase</fullName>
    </submittedName>
</protein>
<dbReference type="GO" id="GO:0010181">
    <property type="term" value="F:FMN binding"/>
    <property type="evidence" value="ECO:0007669"/>
    <property type="project" value="InterPro"/>
</dbReference>
<dbReference type="CDD" id="cd02932">
    <property type="entry name" value="OYE_YqiM_FMN"/>
    <property type="match status" value="1"/>
</dbReference>
<dbReference type="InterPro" id="IPR013785">
    <property type="entry name" value="Aldolase_TIM"/>
</dbReference>
<proteinExistence type="predicted"/>
<keyword evidence="3" id="KW-0288">FMN</keyword>
<evidence type="ECO:0000256" key="4">
    <source>
        <dbReference type="ARBA" id="ARBA00022857"/>
    </source>
</evidence>